<evidence type="ECO:0000313" key="2">
    <source>
        <dbReference type="EMBL" id="GJM99319.1"/>
    </source>
</evidence>
<organism evidence="2 3">
    <name type="scientific">Eleusine coracana subsp. coracana</name>
    <dbReference type="NCBI Taxonomy" id="191504"/>
    <lineage>
        <taxon>Eukaryota</taxon>
        <taxon>Viridiplantae</taxon>
        <taxon>Streptophyta</taxon>
        <taxon>Embryophyta</taxon>
        <taxon>Tracheophyta</taxon>
        <taxon>Spermatophyta</taxon>
        <taxon>Magnoliopsida</taxon>
        <taxon>Liliopsida</taxon>
        <taxon>Poales</taxon>
        <taxon>Poaceae</taxon>
        <taxon>PACMAD clade</taxon>
        <taxon>Chloridoideae</taxon>
        <taxon>Cynodonteae</taxon>
        <taxon>Eleusininae</taxon>
        <taxon>Eleusine</taxon>
    </lineage>
</organism>
<reference evidence="2" key="2">
    <citation type="submission" date="2021-12" db="EMBL/GenBank/DDBJ databases">
        <title>Resequencing data analysis of finger millet.</title>
        <authorList>
            <person name="Hatakeyama M."/>
            <person name="Aluri S."/>
            <person name="Balachadran M.T."/>
            <person name="Sivarajan S.R."/>
            <person name="Poveda L."/>
            <person name="Shimizu-Inatsugi R."/>
            <person name="Schlapbach R."/>
            <person name="Sreeman S.M."/>
            <person name="Shimizu K.K."/>
        </authorList>
    </citation>
    <scope>NUCLEOTIDE SEQUENCE</scope>
</reference>
<feature type="domain" description="DUF1618" evidence="1">
    <location>
        <begin position="256"/>
        <end position="399"/>
    </location>
</feature>
<dbReference type="EMBL" id="BQKI01000007">
    <property type="protein sequence ID" value="GJM99319.1"/>
    <property type="molecule type" value="Genomic_DNA"/>
</dbReference>
<dbReference type="AlphaFoldDB" id="A0AAV5CN54"/>
<reference evidence="2" key="1">
    <citation type="journal article" date="2018" name="DNA Res.">
        <title>Multiple hybrid de novo genome assembly of finger millet, an orphan allotetraploid crop.</title>
        <authorList>
            <person name="Hatakeyama M."/>
            <person name="Aluri S."/>
            <person name="Balachadran M.T."/>
            <person name="Sivarajan S.R."/>
            <person name="Patrignani A."/>
            <person name="Gruter S."/>
            <person name="Poveda L."/>
            <person name="Shimizu-Inatsugi R."/>
            <person name="Baeten J."/>
            <person name="Francoijs K.J."/>
            <person name="Nataraja K.N."/>
            <person name="Reddy Y.A.N."/>
            <person name="Phadnis S."/>
            <person name="Ravikumar R.L."/>
            <person name="Schlapbach R."/>
            <person name="Sreeman S.M."/>
            <person name="Shimizu K.K."/>
        </authorList>
    </citation>
    <scope>NUCLEOTIDE SEQUENCE</scope>
</reference>
<dbReference type="Proteomes" id="UP001054889">
    <property type="component" value="Unassembled WGS sequence"/>
</dbReference>
<comment type="caution">
    <text evidence="2">The sequence shown here is derived from an EMBL/GenBank/DDBJ whole genome shotgun (WGS) entry which is preliminary data.</text>
</comment>
<protein>
    <recommendedName>
        <fullName evidence="1">DUF1618 domain-containing protein</fullName>
    </recommendedName>
</protein>
<gene>
    <name evidence="2" type="primary">ga16409</name>
    <name evidence="2" type="ORF">PR202_ga16409</name>
</gene>
<sequence length="418" mass="46913">MIQHQFSTGGDRARADPFLELPLIPPIGPDDPAPISTGGDRARADPFLELLLIPPPIGSGDPAPISTDSILLDPFGFISDRENTTTAEAKTSGGHTIRVTFWPAQPPRVSVCTVYCPGLPNYSFGDFPRIITTEADLVMLRVAICRRGNHLYPRSNDYFMYKVGNKGPSLDLIASDPDDPKLADNETVLLRCRSRNIYFIARLSNRAPSLHEFDIHLYNSKTRTWTTKLMYSSKEFKFVYPSKVITFGGPLGSVGWVDLWRGILICDLLQDGRHLRYIPLPLPSVPKVLKGPPSRVRDIVVIQGKIKFFDMTTYMKLDPKTGYYVPNGWEAATCELDPSKKHQWKDTCAIKISEVTVSDPTHLKMLPNLKEGEEDTEAILKRLYARCPSLSLHHDGVVYIANKLEHQDDKRQWVIAAI</sequence>
<dbReference type="PANTHER" id="PTHR33074">
    <property type="entry name" value="EXPRESSED PROTEIN-RELATED"/>
    <property type="match status" value="1"/>
</dbReference>
<dbReference type="Pfam" id="PF07762">
    <property type="entry name" value="DUF1618"/>
    <property type="match status" value="1"/>
</dbReference>
<dbReference type="InterPro" id="IPR011676">
    <property type="entry name" value="DUF1618"/>
</dbReference>
<accession>A0AAV5CN54</accession>
<keyword evidence="3" id="KW-1185">Reference proteome</keyword>
<evidence type="ECO:0000313" key="3">
    <source>
        <dbReference type="Proteomes" id="UP001054889"/>
    </source>
</evidence>
<proteinExistence type="predicted"/>
<name>A0AAV5CN54_ELECO</name>
<evidence type="ECO:0000259" key="1">
    <source>
        <dbReference type="Pfam" id="PF07762"/>
    </source>
</evidence>